<proteinExistence type="predicted"/>
<evidence type="ECO:0000313" key="3">
    <source>
        <dbReference type="Proteomes" id="UP000018142"/>
    </source>
</evidence>
<dbReference type="EMBL" id="CBFJ010000170">
    <property type="protein sequence ID" value="CDC48496.1"/>
    <property type="molecule type" value="Genomic_DNA"/>
</dbReference>
<name>R6RZN2_9FIRM</name>
<protein>
    <recommendedName>
        <fullName evidence="1">VWFA domain-containing protein</fullName>
    </recommendedName>
</protein>
<dbReference type="Gene3D" id="3.40.50.410">
    <property type="entry name" value="von Willebrand factor, type A domain"/>
    <property type="match status" value="1"/>
</dbReference>
<feature type="domain" description="VWFA" evidence="1">
    <location>
        <begin position="440"/>
        <end position="601"/>
    </location>
</feature>
<accession>R6RZN2</accession>
<dbReference type="SUPFAM" id="SSF53300">
    <property type="entry name" value="vWA-like"/>
    <property type="match status" value="1"/>
</dbReference>
<comment type="caution">
    <text evidence="2">The sequence shown here is derived from an EMBL/GenBank/DDBJ whole genome shotgun (WGS) entry which is preliminary data.</text>
</comment>
<organism evidence="2 3">
    <name type="scientific">[Eubacterium] siraeum CAG:80</name>
    <dbReference type="NCBI Taxonomy" id="1263080"/>
    <lineage>
        <taxon>Bacteria</taxon>
        <taxon>Bacillati</taxon>
        <taxon>Bacillota</taxon>
        <taxon>Clostridia</taxon>
        <taxon>Eubacteriales</taxon>
        <taxon>Oscillospiraceae</taxon>
        <taxon>Oscillospiraceae incertae sedis</taxon>
    </lineage>
</organism>
<dbReference type="Proteomes" id="UP000018142">
    <property type="component" value="Unassembled WGS sequence"/>
</dbReference>
<evidence type="ECO:0000313" key="2">
    <source>
        <dbReference type="EMBL" id="CDC48496.1"/>
    </source>
</evidence>
<dbReference type="PROSITE" id="PS50234">
    <property type="entry name" value="VWFA"/>
    <property type="match status" value="1"/>
</dbReference>
<dbReference type="AlphaFoldDB" id="R6RZN2"/>
<evidence type="ECO:0000259" key="1">
    <source>
        <dbReference type="PROSITE" id="PS50234"/>
    </source>
</evidence>
<dbReference type="InterPro" id="IPR036465">
    <property type="entry name" value="vWFA_dom_sf"/>
</dbReference>
<dbReference type="InterPro" id="IPR002035">
    <property type="entry name" value="VWF_A"/>
</dbReference>
<sequence length="630" mass="71242">MKKFTNEEEKLLKLFQTEANRRCEEEFAKIFAETDDVRVAFINEGRAFTDGRNIVVDPAEDKIFSDAEAIKNTLRFLRLDNFTCTSWDALKLTTRSQNIHECLHILYTAFPPLAANDKRSSTKARMITLAMIDNVIEDSYIEAVGCSVYNNAEMFLKWGRIARLFSAHPSQGTFSQKLEEAEIDPSDADRLMYIINYMATELLYPMLELEQPKNECGDYLSEIRPLYLSGSVAPSPAERHRYACMIFDILEKLIPDSEELLDVDYFERITGGTATHSPTNRSVKPLVSNGRTARVTRKLFTTLDGKKINGSDLSDSFFRFLSESKNAYRIALTEDESVSKTFVFTCSELDGAAIHSGINVIETHPKPDMRLARAYLNIVKQYRTSINTYISRFEHFLNAEKEISEEKQLFGSNISSKNFADPKKRYWCRKISGRDIPELSVLFMIDGSGSMSGKRRKAAMNSAVILHEVLSAHNVEHAIVEHRAVFGEPYVNHNVLTGFNAKSAEKYNILLLDSYGGTREGLSLLWAERYLTQNSTSENKIIVVISDGLPAHEYGGIKYFPPVSVTDTRNTAIKISHRKTKIISIALGEGGDSCYDELKQIYPRTVDCADLNALTGQLLRIISKELNAFR</sequence>
<reference evidence="2" key="1">
    <citation type="submission" date="2012-11" db="EMBL/GenBank/DDBJ databases">
        <title>Dependencies among metagenomic species, viruses, plasmids and units of genetic variation.</title>
        <authorList>
            <person name="Nielsen H.B."/>
            <person name="Almeida M."/>
            <person name="Juncker A.S."/>
            <person name="Rasmussen S."/>
            <person name="Li J."/>
            <person name="Sunagawa S."/>
            <person name="Plichta D."/>
            <person name="Gautier L."/>
            <person name="Le Chatelier E."/>
            <person name="Peletier E."/>
            <person name="Bonde I."/>
            <person name="Nielsen T."/>
            <person name="Manichanh C."/>
            <person name="Arumugam M."/>
            <person name="Batto J."/>
            <person name="Santos M.B.Q.D."/>
            <person name="Blom N."/>
            <person name="Borruel N."/>
            <person name="Burgdorf K.S."/>
            <person name="Boumezbeur F."/>
            <person name="Casellas F."/>
            <person name="Dore J."/>
            <person name="Guarner F."/>
            <person name="Hansen T."/>
            <person name="Hildebrand F."/>
            <person name="Kaas R.S."/>
            <person name="Kennedy S."/>
            <person name="Kristiansen K."/>
            <person name="Kultima J.R."/>
            <person name="Leonard P."/>
            <person name="Levenez F."/>
            <person name="Lund O."/>
            <person name="Moumen B."/>
            <person name="Le Paslier D."/>
            <person name="Pons N."/>
            <person name="Pedersen O."/>
            <person name="Prifti E."/>
            <person name="Qin J."/>
            <person name="Raes J."/>
            <person name="Tap J."/>
            <person name="Tims S."/>
            <person name="Ussery D.W."/>
            <person name="Yamada T."/>
            <person name="MetaHit consortium"/>
            <person name="Renault P."/>
            <person name="Sicheritz-Ponten T."/>
            <person name="Bork P."/>
            <person name="Wang J."/>
            <person name="Brunak S."/>
            <person name="Ehrlich S.D."/>
        </authorList>
    </citation>
    <scope>NUCLEOTIDE SEQUENCE [LARGE SCALE GENOMIC DNA]</scope>
</reference>
<dbReference type="SMART" id="SM00327">
    <property type="entry name" value="VWA"/>
    <property type="match status" value="1"/>
</dbReference>
<gene>
    <name evidence="2" type="ORF">BN788_00431</name>
</gene>